<dbReference type="NCBIfam" id="NF033881">
    <property type="entry name" value="aureocin_A53"/>
    <property type="match status" value="1"/>
</dbReference>
<name>A0A380FZ27_STAIN</name>
<dbReference type="STRING" id="1141106.GCA_000308095_02415"/>
<dbReference type="Pfam" id="PF11758">
    <property type="entry name" value="Bacteriocin_IIi"/>
    <property type="match status" value="1"/>
</dbReference>
<dbReference type="InterPro" id="IPR020968">
    <property type="entry name" value="Bacteriocin_II_aureocin-like"/>
</dbReference>
<evidence type="ECO:0000313" key="1">
    <source>
        <dbReference type="EMBL" id="SUM43802.1"/>
    </source>
</evidence>
<sequence>MGALLRIAAQLGKKGTQWLWANKGTVWSWIKDGVVIDTIVQRIKKIVGE</sequence>
<gene>
    <name evidence="1" type="ORF">NCTC11048_00163</name>
</gene>
<organism evidence="1 2">
    <name type="scientific">Staphylococcus intermedius NCTC 11048</name>
    <dbReference type="NCBI Taxonomy" id="1141106"/>
    <lineage>
        <taxon>Bacteria</taxon>
        <taxon>Bacillati</taxon>
        <taxon>Bacillota</taxon>
        <taxon>Bacilli</taxon>
        <taxon>Bacillales</taxon>
        <taxon>Staphylococcaceae</taxon>
        <taxon>Staphylococcus</taxon>
        <taxon>Staphylococcus intermedius group</taxon>
    </lineage>
</organism>
<dbReference type="OrthoDB" id="3838014at2"/>
<dbReference type="AlphaFoldDB" id="A0A380FZ27"/>
<accession>A0A380FZ27</accession>
<evidence type="ECO:0000313" key="2">
    <source>
        <dbReference type="Proteomes" id="UP000255549"/>
    </source>
</evidence>
<reference evidence="1 2" key="1">
    <citation type="submission" date="2018-06" db="EMBL/GenBank/DDBJ databases">
        <authorList>
            <consortium name="Pathogen Informatics"/>
            <person name="Doyle S."/>
        </authorList>
    </citation>
    <scope>NUCLEOTIDE SEQUENCE [LARGE SCALE GENOMIC DNA]</scope>
    <source>
        <strain evidence="2">NCTC 11048</strain>
    </source>
</reference>
<protein>
    <submittedName>
        <fullName evidence="1">Aureocin-like type II bacteriocin</fullName>
    </submittedName>
</protein>
<dbReference type="RefSeq" id="WP_019167426.1">
    <property type="nucleotide sequence ID" value="NZ_CAIB01000035.1"/>
</dbReference>
<keyword evidence="2" id="KW-1185">Reference proteome</keyword>
<dbReference type="EMBL" id="UHDP01000001">
    <property type="protein sequence ID" value="SUM43802.1"/>
    <property type="molecule type" value="Genomic_DNA"/>
</dbReference>
<dbReference type="SMR" id="A0A380FZ27"/>
<dbReference type="Proteomes" id="UP000255549">
    <property type="component" value="Unassembled WGS sequence"/>
</dbReference>
<proteinExistence type="predicted"/>